<dbReference type="Ensembl" id="ENSOGAT00000027640.1">
    <property type="protein sequence ID" value="ENSOGAP00000015887.1"/>
    <property type="gene ID" value="ENSOGAG00000032026.1"/>
</dbReference>
<dbReference type="InterPro" id="IPR040118">
    <property type="entry name" value="C144A/B/C"/>
</dbReference>
<evidence type="ECO:0000313" key="3">
    <source>
        <dbReference type="Proteomes" id="UP000005225"/>
    </source>
</evidence>
<dbReference type="Proteomes" id="UP000005225">
    <property type="component" value="Unassembled WGS sequence"/>
</dbReference>
<dbReference type="GeneTree" id="ENSGT00940000166080"/>
<dbReference type="HOGENOM" id="CLU_028715_0_0_1"/>
<dbReference type="EMBL" id="AAQR03026667">
    <property type="status" value="NOT_ANNOTATED_CDS"/>
    <property type="molecule type" value="Genomic_DNA"/>
</dbReference>
<dbReference type="PANTHER" id="PTHR22245">
    <property type="entry name" value="COILED-COIL DOMAIN-CONTAINING PROTEIN 144A-RELATED"/>
    <property type="match status" value="1"/>
</dbReference>
<evidence type="ECO:0000256" key="1">
    <source>
        <dbReference type="SAM" id="Coils"/>
    </source>
</evidence>
<evidence type="ECO:0000313" key="2">
    <source>
        <dbReference type="Ensembl" id="ENSOGAP00000015887.1"/>
    </source>
</evidence>
<dbReference type="AlphaFoldDB" id="H0XIE7"/>
<dbReference type="EMBL" id="AAQR03026666">
    <property type="status" value="NOT_ANNOTATED_CDS"/>
    <property type="molecule type" value="Genomic_DNA"/>
</dbReference>
<sequence length="568" mass="65031">WHSSLTGNDKTCARSGNLEVVDKYSSVSSSMIQNQSISIELGQINLAHEEKDIGAMFVSENAALQDPWESQAPENKEHKEAEQEFKVTTEELQEKLKGNENKQPQYVDQRKEQRKEYTYSLIPILLPFWMERMGLNIDHGKLESKKNSELITSELKQRLVNLLTLDHLSRGRLCENSKRSTKLKDIPSNMTNNIPHFEKNNATGVSAPMVIRTLLDQKDPSLQNVFSSHYSDSSEYACQPSSQFYLSEDKLCHENDDNSNIDKENFHIDTENKNSRDPKIVTVKMKDNKEMKPLVPAEKHNVSAVTDAYKSVEPDFENVNSSPYLDRTSELSLKKALQQDIPEFKNEKGMFQVEFLAVKKETVHRTVEVEGERKKHESNSIQASENLYDGATDDNDNDIEGSLQQQAKNNHSIIPNCDVNRHNQPAKKISNEKNKVKLKMHSMGDLDDLTGSSEIAPEDCELPHSDYNHFMLLIEQLGKDCKISVSLMKILSAFASQERLIKLKKNHCEQIAIKMEKVESKIDVLQKEVSKAEERRSELEHQKVVLEHELCTVRLTLKEEKKRRSPDI</sequence>
<dbReference type="PANTHER" id="PTHR22245:SF3">
    <property type="entry name" value="COILED-COIL DOMAIN-CONTAINING PROTEIN 144A-RELATED"/>
    <property type="match status" value="1"/>
</dbReference>
<reference evidence="3" key="1">
    <citation type="submission" date="2011-03" db="EMBL/GenBank/DDBJ databases">
        <title>Version 3 of the genome sequence of Otolemur garnettii (Bushbaby).</title>
        <authorList>
            <consortium name="The Broad Institute Genome Sequencing Platform"/>
            <person name="Di Palma F."/>
            <person name="Johnson J."/>
            <person name="Lander E.S."/>
            <person name="Lindblad-Toh K."/>
            <person name="Jaffe D.B."/>
            <person name="Gnerre S."/>
            <person name="MacCallum I."/>
            <person name="Przybylski D."/>
            <person name="Ribeiro F.J."/>
            <person name="Burton J.N."/>
            <person name="Walker B.J."/>
            <person name="Sharpe T."/>
            <person name="Hall G."/>
        </authorList>
    </citation>
    <scope>NUCLEOTIDE SEQUENCE [LARGE SCALE GENOMIC DNA]</scope>
</reference>
<dbReference type="STRING" id="30611.ENSOGAP00000015887"/>
<dbReference type="FunCoup" id="H0XIE7">
    <property type="interactions" value="6"/>
</dbReference>
<protein>
    <submittedName>
        <fullName evidence="2">Uncharacterized protein</fullName>
    </submittedName>
</protein>
<organism evidence="2 3">
    <name type="scientific">Otolemur garnettii</name>
    <name type="common">Small-eared galago</name>
    <name type="synonym">Garnett's greater bushbaby</name>
    <dbReference type="NCBI Taxonomy" id="30611"/>
    <lineage>
        <taxon>Eukaryota</taxon>
        <taxon>Metazoa</taxon>
        <taxon>Chordata</taxon>
        <taxon>Craniata</taxon>
        <taxon>Vertebrata</taxon>
        <taxon>Euteleostomi</taxon>
        <taxon>Mammalia</taxon>
        <taxon>Eutheria</taxon>
        <taxon>Euarchontoglires</taxon>
        <taxon>Primates</taxon>
        <taxon>Strepsirrhini</taxon>
        <taxon>Lorisiformes</taxon>
        <taxon>Galagidae</taxon>
        <taxon>Otolemur</taxon>
    </lineage>
</organism>
<proteinExistence type="predicted"/>
<name>H0XIE7_OTOGA</name>
<keyword evidence="1" id="KW-0175">Coiled coil</keyword>
<dbReference type="eggNOG" id="KOG0504">
    <property type="taxonomic scope" value="Eukaryota"/>
</dbReference>
<feature type="coiled-coil region" evidence="1">
    <location>
        <begin position="508"/>
        <end position="549"/>
    </location>
</feature>
<keyword evidence="3" id="KW-1185">Reference proteome</keyword>
<dbReference type="InParanoid" id="H0XIE7"/>
<dbReference type="OMA" id="INLAHEE"/>
<reference evidence="2" key="2">
    <citation type="submission" date="2025-08" db="UniProtKB">
        <authorList>
            <consortium name="Ensembl"/>
        </authorList>
    </citation>
    <scope>IDENTIFICATION</scope>
</reference>
<accession>H0XIE7</accession>
<reference evidence="2" key="3">
    <citation type="submission" date="2025-09" db="UniProtKB">
        <authorList>
            <consortium name="Ensembl"/>
        </authorList>
    </citation>
    <scope>IDENTIFICATION</scope>
</reference>
<dbReference type="EMBL" id="AAQR03026665">
    <property type="status" value="NOT_ANNOTATED_CDS"/>
    <property type="molecule type" value="Genomic_DNA"/>
</dbReference>